<evidence type="ECO:0000313" key="1">
    <source>
        <dbReference type="EMBL" id="CPR21148.1"/>
    </source>
</evidence>
<dbReference type="AlphaFoldDB" id="A0A0G4K283"/>
<organism evidence="1 2">
    <name type="scientific">Brenneria goodwinii</name>
    <dbReference type="NCBI Taxonomy" id="1109412"/>
    <lineage>
        <taxon>Bacteria</taxon>
        <taxon>Pseudomonadati</taxon>
        <taxon>Pseudomonadota</taxon>
        <taxon>Gammaproteobacteria</taxon>
        <taxon>Enterobacterales</taxon>
        <taxon>Pectobacteriaceae</taxon>
        <taxon>Brenneria</taxon>
    </lineage>
</organism>
<dbReference type="Proteomes" id="UP000044377">
    <property type="component" value="Unassembled WGS sequence"/>
</dbReference>
<name>A0A0G4K283_9GAMM</name>
<keyword evidence="2" id="KW-1185">Reference proteome</keyword>
<gene>
    <name evidence="1" type="ORF">BN1221_04721c</name>
</gene>
<protein>
    <submittedName>
        <fullName evidence="1">Uncharacterized protein</fullName>
    </submittedName>
</protein>
<accession>A0A0G4K283</accession>
<evidence type="ECO:0000313" key="2">
    <source>
        <dbReference type="Proteomes" id="UP000044377"/>
    </source>
</evidence>
<dbReference type="STRING" id="1109412.BN1221_04721c"/>
<proteinExistence type="predicted"/>
<sequence length="38" mass="4610">MAHQYWKKTTLIIDGYFGERRLTAYTLDIRPRLIIDKI</sequence>
<dbReference type="EMBL" id="CGIG01000001">
    <property type="protein sequence ID" value="CPR21148.1"/>
    <property type="molecule type" value="Genomic_DNA"/>
</dbReference>
<reference evidence="2" key="1">
    <citation type="submission" date="2015-01" db="EMBL/GenBank/DDBJ databases">
        <authorList>
            <person name="Paterson Steve"/>
        </authorList>
    </citation>
    <scope>NUCLEOTIDE SEQUENCE [LARGE SCALE GENOMIC DNA]</scope>
    <source>
        <strain evidence="2">OBR1</strain>
    </source>
</reference>